<feature type="compositionally biased region" description="Low complexity" evidence="1">
    <location>
        <begin position="31"/>
        <end position="41"/>
    </location>
</feature>
<proteinExistence type="predicted"/>
<dbReference type="GeneID" id="30013922"/>
<evidence type="ECO:0000313" key="3">
    <source>
        <dbReference type="Proteomes" id="UP000078343"/>
    </source>
</evidence>
<dbReference type="Proteomes" id="UP000078343">
    <property type="component" value="Unassembled WGS sequence"/>
</dbReference>
<sequence length="378" mass="42802">MDASSSDTPEPGAPWRALDSLSVSGNIACAPQPLSPQQSNLQPPPSQSRLEPPAHSDQLQEVLNLAKDVATDKLHLTPDDEPIKFTISQESWLELQEDSNFELCTERKSFRVFFDSSCRRLTIMPPPSHMHQSFIRLLTGLAYQAKSDMTPTLAPEISIDAGTAISIHTGEHMSSEKEPDLVVEWTKDLYDIGDHTIVEVGNTQPLNDLRYLARFYMNGDTHTQRVILIDITETPRYQSPKSIDTSQEFRRDERTGEIWFGNVKVVGETKILWEVWERDTSGVPQPIFQEVFAFGEMPSRNLPFLTIPGGGGYGDAATWRGVNTSVTPQMVKNFWMKDWARSTCKDARRRMLPLLGKQRLEEAWEEFRARNLNVIEPS</sequence>
<organism evidence="2 3">
    <name type="scientific">Fonsecaea erecta</name>
    <dbReference type="NCBI Taxonomy" id="1367422"/>
    <lineage>
        <taxon>Eukaryota</taxon>
        <taxon>Fungi</taxon>
        <taxon>Dikarya</taxon>
        <taxon>Ascomycota</taxon>
        <taxon>Pezizomycotina</taxon>
        <taxon>Eurotiomycetes</taxon>
        <taxon>Chaetothyriomycetidae</taxon>
        <taxon>Chaetothyriales</taxon>
        <taxon>Herpotrichiellaceae</taxon>
        <taxon>Fonsecaea</taxon>
    </lineage>
</organism>
<feature type="region of interest" description="Disordered" evidence="1">
    <location>
        <begin position="26"/>
        <end position="54"/>
    </location>
</feature>
<dbReference type="AlphaFoldDB" id="A0A178Z8V7"/>
<gene>
    <name evidence="2" type="ORF">AYL99_09754</name>
</gene>
<accession>A0A178Z8V7</accession>
<dbReference type="RefSeq" id="XP_018688970.1">
    <property type="nucleotide sequence ID" value="XM_018841261.1"/>
</dbReference>
<protein>
    <submittedName>
        <fullName evidence="2">Uncharacterized protein</fullName>
    </submittedName>
</protein>
<evidence type="ECO:0000313" key="2">
    <source>
        <dbReference type="EMBL" id="OAP55603.1"/>
    </source>
</evidence>
<dbReference type="OrthoDB" id="76567at2759"/>
<evidence type="ECO:0000256" key="1">
    <source>
        <dbReference type="SAM" id="MobiDB-lite"/>
    </source>
</evidence>
<dbReference type="EMBL" id="LVYI01000010">
    <property type="protein sequence ID" value="OAP55603.1"/>
    <property type="molecule type" value="Genomic_DNA"/>
</dbReference>
<comment type="caution">
    <text evidence="2">The sequence shown here is derived from an EMBL/GenBank/DDBJ whole genome shotgun (WGS) entry which is preliminary data.</text>
</comment>
<keyword evidence="3" id="KW-1185">Reference proteome</keyword>
<name>A0A178Z8V7_9EURO</name>
<reference evidence="2 3" key="1">
    <citation type="submission" date="2016-04" db="EMBL/GenBank/DDBJ databases">
        <title>Draft genome of Fonsecaea erecta CBS 125763.</title>
        <authorList>
            <person name="Weiss V.A."/>
            <person name="Vicente V.A."/>
            <person name="Raittz R.T."/>
            <person name="Moreno L.F."/>
            <person name="De Souza E.M."/>
            <person name="Pedrosa F.O."/>
            <person name="Steffens M.B."/>
            <person name="Faoro H."/>
            <person name="Tadra-Sfeir M.Z."/>
            <person name="Najafzadeh M.J."/>
            <person name="Felipe M.S."/>
            <person name="Teixeira M."/>
            <person name="Sun J."/>
            <person name="Xi L."/>
            <person name="Gomes R."/>
            <person name="De Azevedo C.M."/>
            <person name="Salgado C.G."/>
            <person name="Da Silva M.B."/>
            <person name="Nascimento M.F."/>
            <person name="Queiroz-Telles F."/>
            <person name="Attili D.S."/>
            <person name="Gorbushina A."/>
        </authorList>
    </citation>
    <scope>NUCLEOTIDE SEQUENCE [LARGE SCALE GENOMIC DNA]</scope>
    <source>
        <strain evidence="2 3">CBS 125763</strain>
    </source>
</reference>